<evidence type="ECO:0000259" key="14">
    <source>
        <dbReference type="Pfam" id="PF03109"/>
    </source>
</evidence>
<dbReference type="PANTHER" id="PTHR10566">
    <property type="entry name" value="CHAPERONE-ACTIVITY OF BC1 COMPLEX CABC1 -RELATED"/>
    <property type="match status" value="1"/>
</dbReference>
<comment type="pathway">
    <text evidence="1">Cofactor biosynthesis; ubiquinone biosynthesis [regulation].</text>
</comment>
<evidence type="ECO:0000256" key="10">
    <source>
        <dbReference type="ARBA" id="ARBA00022840"/>
    </source>
</evidence>
<dbReference type="GO" id="GO:0016301">
    <property type="term" value="F:kinase activity"/>
    <property type="evidence" value="ECO:0007669"/>
    <property type="project" value="UniProtKB-KW"/>
</dbReference>
<keyword evidence="7 13" id="KW-0812">Transmembrane</keyword>
<dbReference type="NCBIfam" id="TIGR01982">
    <property type="entry name" value="UbiB"/>
    <property type="match status" value="1"/>
</dbReference>
<evidence type="ECO:0000256" key="11">
    <source>
        <dbReference type="ARBA" id="ARBA00022989"/>
    </source>
</evidence>
<reference evidence="15" key="1">
    <citation type="submission" date="2018-05" db="EMBL/GenBank/DDBJ databases">
        <authorList>
            <person name="Lanie J.A."/>
            <person name="Ng W.-L."/>
            <person name="Kazmierczak K.M."/>
            <person name="Andrzejewski T.M."/>
            <person name="Davidsen T.M."/>
            <person name="Wayne K.J."/>
            <person name="Tettelin H."/>
            <person name="Glass J.I."/>
            <person name="Rusch D."/>
            <person name="Podicherti R."/>
            <person name="Tsui H.-C.T."/>
            <person name="Winkler M.E."/>
        </authorList>
    </citation>
    <scope>NUCLEOTIDE SEQUENCE</scope>
</reference>
<evidence type="ECO:0000256" key="8">
    <source>
        <dbReference type="ARBA" id="ARBA00022741"/>
    </source>
</evidence>
<evidence type="ECO:0000256" key="2">
    <source>
        <dbReference type="ARBA" id="ARBA00009670"/>
    </source>
</evidence>
<evidence type="ECO:0000256" key="4">
    <source>
        <dbReference type="ARBA" id="ARBA00022519"/>
    </source>
</evidence>
<dbReference type="GO" id="GO:0006744">
    <property type="term" value="P:ubiquinone biosynthetic process"/>
    <property type="evidence" value="ECO:0007669"/>
    <property type="project" value="UniProtKB-UniPathway"/>
</dbReference>
<dbReference type="UniPathway" id="UPA00232"/>
<protein>
    <recommendedName>
        <fullName evidence="14">ABC1 atypical kinase-like domain-containing protein</fullName>
    </recommendedName>
</protein>
<keyword evidence="12 13" id="KW-0472">Membrane</keyword>
<evidence type="ECO:0000256" key="5">
    <source>
        <dbReference type="ARBA" id="ARBA00022679"/>
    </source>
</evidence>
<feature type="non-terminal residue" evidence="15">
    <location>
        <position position="1"/>
    </location>
</feature>
<keyword evidence="3" id="KW-1003">Cell membrane</keyword>
<organism evidence="15">
    <name type="scientific">marine metagenome</name>
    <dbReference type="NCBI Taxonomy" id="408172"/>
    <lineage>
        <taxon>unclassified sequences</taxon>
        <taxon>metagenomes</taxon>
        <taxon>ecological metagenomes</taxon>
    </lineage>
</organism>
<evidence type="ECO:0000256" key="3">
    <source>
        <dbReference type="ARBA" id="ARBA00022475"/>
    </source>
</evidence>
<name>A0A381WDU5_9ZZZZ</name>
<dbReference type="InterPro" id="IPR011009">
    <property type="entry name" value="Kinase-like_dom_sf"/>
</dbReference>
<keyword evidence="11 13" id="KW-1133">Transmembrane helix</keyword>
<feature type="domain" description="ABC1 atypical kinase-like" evidence="14">
    <location>
        <begin position="73"/>
        <end position="322"/>
    </location>
</feature>
<evidence type="ECO:0000256" key="13">
    <source>
        <dbReference type="SAM" id="Phobius"/>
    </source>
</evidence>
<proteinExistence type="inferred from homology"/>
<dbReference type="InterPro" id="IPR004147">
    <property type="entry name" value="ABC1_dom"/>
</dbReference>
<dbReference type="EMBL" id="UINC01011490">
    <property type="protein sequence ID" value="SVA50689.1"/>
    <property type="molecule type" value="Genomic_DNA"/>
</dbReference>
<dbReference type="InterPro" id="IPR050154">
    <property type="entry name" value="UbiB_kinase"/>
</dbReference>
<evidence type="ECO:0000256" key="6">
    <source>
        <dbReference type="ARBA" id="ARBA00022688"/>
    </source>
</evidence>
<keyword evidence="10" id="KW-0067">ATP-binding</keyword>
<keyword evidence="8" id="KW-0547">Nucleotide-binding</keyword>
<feature type="transmembrane region" description="Helical" evidence="13">
    <location>
        <begin position="487"/>
        <end position="509"/>
    </location>
</feature>
<keyword evidence="9" id="KW-0418">Kinase</keyword>
<dbReference type="PANTHER" id="PTHR10566:SF113">
    <property type="entry name" value="PROTEIN ACTIVITY OF BC1 COMPLEX KINASE 7, CHLOROPLASTIC"/>
    <property type="match status" value="1"/>
</dbReference>
<comment type="similarity">
    <text evidence="2">Belongs to the protein kinase superfamily. ADCK protein kinase family.</text>
</comment>
<dbReference type="CDD" id="cd13972">
    <property type="entry name" value="UbiB"/>
    <property type="match status" value="1"/>
</dbReference>
<dbReference type="InterPro" id="IPR045308">
    <property type="entry name" value="UbiB_bact"/>
</dbReference>
<keyword evidence="5" id="KW-0808">Transferase</keyword>
<dbReference type="AlphaFoldDB" id="A0A381WDU5"/>
<sequence length="534" mass="59865">VRFRLDTIPQQFQIDHWTRHLFPTSLLPTPQTSEAKRCRLAIERLGPVFIKFGQLLSTRRDLLPEEYADELARLQDRVPPFPSAMAIATIETELGRPLTDSFATFSEQPLASASLAQVHEATLTSGEEVVVKVIRPGIAGVIKKDLALILALAKLLERFFSDARRLHLIRIVEDYEKTILAELDLLRESANTVRLRRNFEMSSLLYVPKIYDDLSSVNVLVMERVKGVPISDLETLRRCETDLKKLAERGVETFFLQVFNDNFFHADMHPGNIFVDVSDPANPSYIAVDCAIIGQLTKEDQAYLARNIVAFFNEDYAEIAKLHSESGWISGKTDAREFESTIRQLCQPFFQRPLAEISFGSFLIALFSAARRFDMEVQPQLVLLQKTLLNIEGLGRQLYPDLNLWATAKPFMDKWTREHYGPGAILKTVVDQGPGLIELLPRIPELLITGSRQLPELGRLAVEQKQAMENLTSALLSERRRRRRARVAGAVLVVAGVGLLWESFMEVIAIGGDNMTATAGIAATLVGSVLVGRG</sequence>
<feature type="transmembrane region" description="Helical" evidence="13">
    <location>
        <begin position="353"/>
        <end position="370"/>
    </location>
</feature>
<evidence type="ECO:0000313" key="15">
    <source>
        <dbReference type="EMBL" id="SVA50689.1"/>
    </source>
</evidence>
<dbReference type="SUPFAM" id="SSF56112">
    <property type="entry name" value="Protein kinase-like (PK-like)"/>
    <property type="match status" value="1"/>
</dbReference>
<evidence type="ECO:0000256" key="9">
    <source>
        <dbReference type="ARBA" id="ARBA00022777"/>
    </source>
</evidence>
<keyword evidence="6" id="KW-0831">Ubiquinone biosynthesis</keyword>
<gene>
    <name evidence="15" type="ORF">METZ01_LOCUS103543</name>
</gene>
<dbReference type="GO" id="GO:0005524">
    <property type="term" value="F:ATP binding"/>
    <property type="evidence" value="ECO:0007669"/>
    <property type="project" value="UniProtKB-KW"/>
</dbReference>
<evidence type="ECO:0000256" key="7">
    <source>
        <dbReference type="ARBA" id="ARBA00022692"/>
    </source>
</evidence>
<accession>A0A381WDU5</accession>
<evidence type="ECO:0000256" key="12">
    <source>
        <dbReference type="ARBA" id="ARBA00023136"/>
    </source>
</evidence>
<evidence type="ECO:0000256" key="1">
    <source>
        <dbReference type="ARBA" id="ARBA00005020"/>
    </source>
</evidence>
<dbReference type="Pfam" id="PF03109">
    <property type="entry name" value="ABC1"/>
    <property type="match status" value="1"/>
</dbReference>
<dbReference type="InterPro" id="IPR010232">
    <property type="entry name" value="UbiB"/>
</dbReference>
<keyword evidence="4" id="KW-0997">Cell inner membrane</keyword>
<feature type="transmembrane region" description="Helical" evidence="13">
    <location>
        <begin position="515"/>
        <end position="532"/>
    </location>
</feature>